<protein>
    <recommendedName>
        <fullName evidence="2">inorganic diphosphatase</fullName>
        <ecNumber evidence="2">3.6.1.1</ecNumber>
    </recommendedName>
    <alternativeName>
        <fullName evidence="6">Pyrophosphate phospho-hydrolase</fullName>
    </alternativeName>
</protein>
<dbReference type="Pfam" id="PF00571">
    <property type="entry name" value="CBS"/>
    <property type="match status" value="2"/>
</dbReference>
<dbReference type="SMART" id="SM01131">
    <property type="entry name" value="DHHA2"/>
    <property type="match status" value="1"/>
</dbReference>
<comment type="cofactor">
    <cofactor evidence="1">
        <name>Mn(2+)</name>
        <dbReference type="ChEBI" id="CHEBI:29035"/>
    </cofactor>
</comment>
<dbReference type="InterPro" id="IPR004097">
    <property type="entry name" value="DHHA2"/>
</dbReference>
<dbReference type="NCBIfam" id="NF011443">
    <property type="entry name" value="PRK14869.1-5"/>
    <property type="match status" value="1"/>
</dbReference>
<dbReference type="RefSeq" id="WP_186866391.1">
    <property type="nucleotide sequence ID" value="NZ_JACOPH010000002.1"/>
</dbReference>
<evidence type="ECO:0000256" key="7">
    <source>
        <dbReference type="ARBA" id="ARBA00047820"/>
    </source>
</evidence>
<dbReference type="GO" id="GO:0004427">
    <property type="term" value="F:inorganic diphosphate phosphatase activity"/>
    <property type="evidence" value="ECO:0007669"/>
    <property type="project" value="UniProtKB-EC"/>
</dbReference>
<dbReference type="Gene3D" id="3.90.1640.10">
    <property type="entry name" value="inorganic pyrophosphatase (n-terminal core)"/>
    <property type="match status" value="1"/>
</dbReference>
<feature type="domain" description="CBS" evidence="9">
    <location>
        <begin position="257"/>
        <end position="315"/>
    </location>
</feature>
<evidence type="ECO:0000259" key="9">
    <source>
        <dbReference type="PROSITE" id="PS51371"/>
    </source>
</evidence>
<dbReference type="Pfam" id="PF02833">
    <property type="entry name" value="DHHA2"/>
    <property type="match status" value="1"/>
</dbReference>
<dbReference type="InterPro" id="IPR038222">
    <property type="entry name" value="DHHA2_dom_sf"/>
</dbReference>
<dbReference type="GO" id="GO:0005737">
    <property type="term" value="C:cytoplasm"/>
    <property type="evidence" value="ECO:0007669"/>
    <property type="project" value="InterPro"/>
</dbReference>
<evidence type="ECO:0000256" key="3">
    <source>
        <dbReference type="ARBA" id="ARBA00022723"/>
    </source>
</evidence>
<dbReference type="Gene3D" id="3.40.1390.20">
    <property type="entry name" value="HprK N-terminal domain-like"/>
    <property type="match status" value="1"/>
</dbReference>
<dbReference type="Pfam" id="PF07085">
    <property type="entry name" value="DRTGG"/>
    <property type="match status" value="1"/>
</dbReference>
<gene>
    <name evidence="10" type="ORF">H8S17_04405</name>
</gene>
<evidence type="ECO:0000256" key="4">
    <source>
        <dbReference type="ARBA" id="ARBA00022801"/>
    </source>
</evidence>
<dbReference type="InterPro" id="IPR038763">
    <property type="entry name" value="DHH_sf"/>
</dbReference>
<evidence type="ECO:0000256" key="2">
    <source>
        <dbReference type="ARBA" id="ARBA00012146"/>
    </source>
</evidence>
<dbReference type="GO" id="GO:0046872">
    <property type="term" value="F:metal ion binding"/>
    <property type="evidence" value="ECO:0007669"/>
    <property type="project" value="UniProtKB-KW"/>
</dbReference>
<comment type="catalytic activity">
    <reaction evidence="7">
        <text>diphosphate + H2O = 2 phosphate + H(+)</text>
        <dbReference type="Rhea" id="RHEA:24576"/>
        <dbReference type="ChEBI" id="CHEBI:15377"/>
        <dbReference type="ChEBI" id="CHEBI:15378"/>
        <dbReference type="ChEBI" id="CHEBI:33019"/>
        <dbReference type="ChEBI" id="CHEBI:43474"/>
        <dbReference type="EC" id="3.6.1.1"/>
    </reaction>
</comment>
<dbReference type="PROSITE" id="PS51371">
    <property type="entry name" value="CBS"/>
    <property type="match status" value="1"/>
</dbReference>
<sequence>MGLEQKNKVWIIGHKNPDTDSICAAIAYTELKNQISKEHHYEAKRAGSVNEETKYVLEYFHMKEPELVTDVGAQIKDISFRRTAGVTDHISLKRAWELMKTENVVTLPVTDANNRLRGLIVTSDIATSYMDVYDNRILATAKTPYKNIVETLDGMILAGNEHAYFVKGKVVVATSSPEWMEEFVEDDDLVILGNRLESQMMAVENNASCLVICSGFAVSQEVIDAANKRDCVIIGTPYDTFTAARLINQSMPIKYFMTKKDLIGFDVEDYLDDVKEVMSKVRHRDFPVVDENNNYIGMISRRNLLNTQKKKVILVDHNEKAQAVDGIMGAEIVEIIDHHRLGSLETISPVFFRNQPLGCTSTIIFQMYEENGIEVTKEIAGLLCAAIISDTLMFRSPTCTAVDRAAAEKLAIIAGIDIEILAKNMFQAGSDFKRKTPKEIFYQDFKTFSAGEYNFGVAQLSAMSREEVETVKEKLKDYIKIVLNERKLDMIFVMLTDIIEESTILISEGEDADEMIGRAFSAKRETDGYLLKGVVSRKKQLIPALMAAMQE</sequence>
<evidence type="ECO:0000256" key="8">
    <source>
        <dbReference type="PROSITE-ProRule" id="PRU00703"/>
    </source>
</evidence>
<dbReference type="InterPro" id="IPR001667">
    <property type="entry name" value="DDH_dom"/>
</dbReference>
<dbReference type="Pfam" id="PF01368">
    <property type="entry name" value="DHH"/>
    <property type="match status" value="1"/>
</dbReference>
<dbReference type="NCBIfam" id="NF011442">
    <property type="entry name" value="PRK14869.1-4"/>
    <property type="match status" value="1"/>
</dbReference>
<keyword evidence="11" id="KW-1185">Reference proteome</keyword>
<dbReference type="InterPro" id="IPR010766">
    <property type="entry name" value="DRTGG"/>
</dbReference>
<keyword evidence="4 10" id="KW-0378">Hydrolase</keyword>
<keyword evidence="3" id="KW-0479">Metal-binding</keyword>
<dbReference type="InterPro" id="IPR046342">
    <property type="entry name" value="CBS_dom_sf"/>
</dbReference>
<dbReference type="SUPFAM" id="SSF54631">
    <property type="entry name" value="CBS-domain pair"/>
    <property type="match status" value="1"/>
</dbReference>
<evidence type="ECO:0000313" key="10">
    <source>
        <dbReference type="EMBL" id="MBC5713462.1"/>
    </source>
</evidence>
<dbReference type="InterPro" id="IPR000644">
    <property type="entry name" value="CBS_dom"/>
</dbReference>
<accession>A0A923LMD2</accession>
<comment type="caution">
    <text evidence="10">The sequence shown here is derived from an EMBL/GenBank/DDBJ whole genome shotgun (WGS) entry which is preliminary data.</text>
</comment>
<dbReference type="Gene3D" id="3.10.310.20">
    <property type="entry name" value="DHHA2 domain"/>
    <property type="match status" value="1"/>
</dbReference>
<dbReference type="SUPFAM" id="SSF75138">
    <property type="entry name" value="HprK N-terminal domain-like"/>
    <property type="match status" value="1"/>
</dbReference>
<reference evidence="10" key="1">
    <citation type="submission" date="2020-08" db="EMBL/GenBank/DDBJ databases">
        <title>Genome public.</title>
        <authorList>
            <person name="Liu C."/>
            <person name="Sun Q."/>
        </authorList>
    </citation>
    <scope>NUCLEOTIDE SEQUENCE</scope>
    <source>
        <strain evidence="10">BX1005</strain>
    </source>
</reference>
<dbReference type="SMART" id="SM00116">
    <property type="entry name" value="CBS"/>
    <property type="match status" value="2"/>
</dbReference>
<organism evidence="10 11">
    <name type="scientific">Roseburia zhanii</name>
    <dbReference type="NCBI Taxonomy" id="2763064"/>
    <lineage>
        <taxon>Bacteria</taxon>
        <taxon>Bacillati</taxon>
        <taxon>Bacillota</taxon>
        <taxon>Clostridia</taxon>
        <taxon>Lachnospirales</taxon>
        <taxon>Lachnospiraceae</taxon>
        <taxon>Roseburia</taxon>
    </lineage>
</organism>
<proteinExistence type="predicted"/>
<dbReference type="FunFam" id="3.90.1640.10:FF:000001">
    <property type="entry name" value="Probable manganese-dependent inorganic pyrophosphatase"/>
    <property type="match status" value="1"/>
</dbReference>
<dbReference type="PANTHER" id="PTHR12112">
    <property type="entry name" value="BNIP - RELATED"/>
    <property type="match status" value="1"/>
</dbReference>
<name>A0A923LMD2_9FIRM</name>
<evidence type="ECO:0000256" key="6">
    <source>
        <dbReference type="ARBA" id="ARBA00032535"/>
    </source>
</evidence>
<dbReference type="Proteomes" id="UP000606720">
    <property type="component" value="Unassembled WGS sequence"/>
</dbReference>
<dbReference type="PANTHER" id="PTHR12112:SF22">
    <property type="entry name" value="MANGANESE-DEPENDENT INORGANIC PYROPHOSPHATASE-RELATED"/>
    <property type="match status" value="1"/>
</dbReference>
<keyword evidence="5" id="KW-0464">Manganese</keyword>
<keyword evidence="8" id="KW-0129">CBS domain</keyword>
<evidence type="ECO:0000256" key="5">
    <source>
        <dbReference type="ARBA" id="ARBA00023211"/>
    </source>
</evidence>
<evidence type="ECO:0000256" key="1">
    <source>
        <dbReference type="ARBA" id="ARBA00001936"/>
    </source>
</evidence>
<dbReference type="EMBL" id="JACOPH010000002">
    <property type="protein sequence ID" value="MBC5713462.1"/>
    <property type="molecule type" value="Genomic_DNA"/>
</dbReference>
<dbReference type="AlphaFoldDB" id="A0A923LMD2"/>
<dbReference type="InterPro" id="IPR028979">
    <property type="entry name" value="Ser_kin/Pase_Hpr-like_N_sf"/>
</dbReference>
<dbReference type="SUPFAM" id="SSF64182">
    <property type="entry name" value="DHH phosphoesterases"/>
    <property type="match status" value="1"/>
</dbReference>
<dbReference type="EC" id="3.6.1.1" evidence="2"/>
<dbReference type="Gene3D" id="3.10.580.10">
    <property type="entry name" value="CBS-domain"/>
    <property type="match status" value="1"/>
</dbReference>
<evidence type="ECO:0000313" key="11">
    <source>
        <dbReference type="Proteomes" id="UP000606720"/>
    </source>
</evidence>